<dbReference type="Pfam" id="PF00293">
    <property type="entry name" value="NUDIX"/>
    <property type="match status" value="1"/>
</dbReference>
<keyword evidence="2" id="KW-0378">Hydrolase</keyword>
<keyword evidence="5" id="KW-1185">Reference proteome</keyword>
<feature type="domain" description="Nudix hydrolase" evidence="3">
    <location>
        <begin position="27"/>
        <end position="160"/>
    </location>
</feature>
<evidence type="ECO:0000256" key="2">
    <source>
        <dbReference type="ARBA" id="ARBA00022801"/>
    </source>
</evidence>
<dbReference type="RefSeq" id="WP_212904406.1">
    <property type="nucleotide sequence ID" value="NZ_BOPZ01000021.1"/>
</dbReference>
<dbReference type="AlphaFoldDB" id="A0A919S1I1"/>
<dbReference type="GO" id="GO:0016787">
    <property type="term" value="F:hydrolase activity"/>
    <property type="evidence" value="ECO:0007669"/>
    <property type="project" value="UniProtKB-KW"/>
</dbReference>
<dbReference type="Proteomes" id="UP000679179">
    <property type="component" value="Unassembled WGS sequence"/>
</dbReference>
<comment type="cofactor">
    <cofactor evidence="1">
        <name>Mg(2+)</name>
        <dbReference type="ChEBI" id="CHEBI:18420"/>
    </cofactor>
</comment>
<gene>
    <name evidence="4" type="ORF">CPJCM30710_23850</name>
</gene>
<dbReference type="GO" id="GO:0019693">
    <property type="term" value="P:ribose phosphate metabolic process"/>
    <property type="evidence" value="ECO:0007669"/>
    <property type="project" value="TreeGrafter"/>
</dbReference>
<dbReference type="GO" id="GO:0006753">
    <property type="term" value="P:nucleoside phosphate metabolic process"/>
    <property type="evidence" value="ECO:0007669"/>
    <property type="project" value="TreeGrafter"/>
</dbReference>
<dbReference type="EMBL" id="BOPZ01000021">
    <property type="protein sequence ID" value="GIM29719.1"/>
    <property type="molecule type" value="Genomic_DNA"/>
</dbReference>
<accession>A0A919S1I1</accession>
<reference evidence="4" key="1">
    <citation type="submission" date="2021-03" db="EMBL/GenBank/DDBJ databases">
        <title>Taxonomic study of Clostridium polyendosporum from meadow-gley soil under rice.</title>
        <authorList>
            <person name="Kobayashi H."/>
            <person name="Tanizawa Y."/>
            <person name="Yagura M."/>
        </authorList>
    </citation>
    <scope>NUCLEOTIDE SEQUENCE</scope>
    <source>
        <strain evidence="4">JCM 30710</strain>
    </source>
</reference>
<dbReference type="PANTHER" id="PTHR11839">
    <property type="entry name" value="UDP/ADP-SUGAR PYROPHOSPHATASE"/>
    <property type="match status" value="1"/>
</dbReference>
<proteinExistence type="predicted"/>
<evidence type="ECO:0000313" key="4">
    <source>
        <dbReference type="EMBL" id="GIM29719.1"/>
    </source>
</evidence>
<organism evidence="4 5">
    <name type="scientific">Clostridium polyendosporum</name>
    <dbReference type="NCBI Taxonomy" id="69208"/>
    <lineage>
        <taxon>Bacteria</taxon>
        <taxon>Bacillati</taxon>
        <taxon>Bacillota</taxon>
        <taxon>Clostridia</taxon>
        <taxon>Eubacteriales</taxon>
        <taxon>Clostridiaceae</taxon>
        <taxon>Clostridium</taxon>
    </lineage>
</organism>
<dbReference type="Gene3D" id="3.90.79.10">
    <property type="entry name" value="Nucleoside Triphosphate Pyrophosphohydrolase"/>
    <property type="match status" value="1"/>
</dbReference>
<dbReference type="InterPro" id="IPR015797">
    <property type="entry name" value="NUDIX_hydrolase-like_dom_sf"/>
</dbReference>
<name>A0A919S1I1_9CLOT</name>
<evidence type="ECO:0000313" key="5">
    <source>
        <dbReference type="Proteomes" id="UP000679179"/>
    </source>
</evidence>
<sequence>MNDNIVYDGWLRVYKRKVKNKTYDILSDYDAVSAIVVNEYNDILLVKQFRPALMEETVEIPAGTIDKKDESTSVCITRELKEETGVNIKPEDLKLVGSYKPMVGFSNSLMKVYFVKILKSDLKFSKVKDEDVYEVFWMSFNELEQKISEGKILDIKTIFAYYYIKTHL</sequence>
<evidence type="ECO:0000259" key="3">
    <source>
        <dbReference type="PROSITE" id="PS51462"/>
    </source>
</evidence>
<evidence type="ECO:0000256" key="1">
    <source>
        <dbReference type="ARBA" id="ARBA00001946"/>
    </source>
</evidence>
<comment type="caution">
    <text evidence="4">The sequence shown here is derived from an EMBL/GenBank/DDBJ whole genome shotgun (WGS) entry which is preliminary data.</text>
</comment>
<protein>
    <submittedName>
        <fullName evidence="4">DNA mismatch repair protein MutT</fullName>
    </submittedName>
</protein>
<dbReference type="InterPro" id="IPR000086">
    <property type="entry name" value="NUDIX_hydrolase_dom"/>
</dbReference>
<dbReference type="PROSITE" id="PS51462">
    <property type="entry name" value="NUDIX"/>
    <property type="match status" value="1"/>
</dbReference>
<dbReference type="CDD" id="cd03424">
    <property type="entry name" value="NUDIX_ADPRase_Nudt5_UGPPase_Nudt14"/>
    <property type="match status" value="1"/>
</dbReference>
<dbReference type="PANTHER" id="PTHR11839:SF18">
    <property type="entry name" value="NUDIX HYDROLASE DOMAIN-CONTAINING PROTEIN"/>
    <property type="match status" value="1"/>
</dbReference>
<dbReference type="SUPFAM" id="SSF55811">
    <property type="entry name" value="Nudix"/>
    <property type="match status" value="1"/>
</dbReference>